<feature type="chain" id="PRO_5016842163" evidence="2">
    <location>
        <begin position="28"/>
        <end position="903"/>
    </location>
</feature>
<gene>
    <name evidence="3" type="ORF">DES53_12086</name>
</gene>
<feature type="compositionally biased region" description="Basic and acidic residues" evidence="1">
    <location>
        <begin position="474"/>
        <end position="499"/>
    </location>
</feature>
<dbReference type="RefSeq" id="WP_113962260.1">
    <property type="nucleotide sequence ID" value="NZ_QNRR01000020.1"/>
</dbReference>
<proteinExistence type="predicted"/>
<evidence type="ECO:0000313" key="4">
    <source>
        <dbReference type="Proteomes" id="UP000253426"/>
    </source>
</evidence>
<evidence type="ECO:0000313" key="3">
    <source>
        <dbReference type="EMBL" id="RBP35717.1"/>
    </source>
</evidence>
<feature type="compositionally biased region" description="Basic and acidic residues" evidence="1">
    <location>
        <begin position="698"/>
        <end position="709"/>
    </location>
</feature>
<feature type="compositionally biased region" description="Pro residues" evidence="1">
    <location>
        <begin position="647"/>
        <end position="657"/>
    </location>
</feature>
<keyword evidence="2" id="KW-0732">Signal</keyword>
<feature type="compositionally biased region" description="Pro residues" evidence="1">
    <location>
        <begin position="401"/>
        <end position="426"/>
    </location>
</feature>
<feature type="compositionally biased region" description="Low complexity" evidence="1">
    <location>
        <begin position="519"/>
        <end position="535"/>
    </location>
</feature>
<feature type="region of interest" description="Disordered" evidence="1">
    <location>
        <begin position="358"/>
        <end position="572"/>
    </location>
</feature>
<feature type="compositionally biased region" description="Polar residues" evidence="1">
    <location>
        <begin position="373"/>
        <end position="389"/>
    </location>
</feature>
<organism evidence="3 4">
    <name type="scientific">Roseimicrobium gellanilyticum</name>
    <dbReference type="NCBI Taxonomy" id="748857"/>
    <lineage>
        <taxon>Bacteria</taxon>
        <taxon>Pseudomonadati</taxon>
        <taxon>Verrucomicrobiota</taxon>
        <taxon>Verrucomicrobiia</taxon>
        <taxon>Verrucomicrobiales</taxon>
        <taxon>Verrucomicrobiaceae</taxon>
        <taxon>Roseimicrobium</taxon>
    </lineage>
</organism>
<dbReference type="EMBL" id="QNRR01000020">
    <property type="protein sequence ID" value="RBP35717.1"/>
    <property type="molecule type" value="Genomic_DNA"/>
</dbReference>
<feature type="compositionally biased region" description="Basic and acidic residues" evidence="1">
    <location>
        <begin position="358"/>
        <end position="367"/>
    </location>
</feature>
<dbReference type="AlphaFoldDB" id="A0A366H1V2"/>
<dbReference type="OrthoDB" id="199605at2"/>
<feature type="region of interest" description="Disordered" evidence="1">
    <location>
        <begin position="590"/>
        <end position="767"/>
    </location>
</feature>
<feature type="signal peptide" evidence="2">
    <location>
        <begin position="1"/>
        <end position="27"/>
    </location>
</feature>
<keyword evidence="4" id="KW-1185">Reference proteome</keyword>
<feature type="compositionally biased region" description="Pro residues" evidence="1">
    <location>
        <begin position="433"/>
        <end position="458"/>
    </location>
</feature>
<feature type="compositionally biased region" description="Low complexity" evidence="1">
    <location>
        <begin position="752"/>
        <end position="765"/>
    </location>
</feature>
<feature type="compositionally biased region" description="Basic and acidic residues" evidence="1">
    <location>
        <begin position="596"/>
        <end position="616"/>
    </location>
</feature>
<sequence length="903" mass="98435">MRLRTISLLSLLPLWLCLFSHTPPLSAQDAAPVPVPPDPLPAADAPLQTQAQTPVHAQPGPTISSSVSSNKQFVVHGGDLSVRSAFCLMSEETAGTLGRLLKDEGRYAIPVVVEVKTPPNINPAEPTVRPRISLMDYGGFHLQLSVQLRNDFRREDYTRELVRILLAERILRNHKDINTQREKDILPEWLLTGVMQAMDFRSRNRPSVLFAAVFKSGQVYSIDRILAADPKNLDALARGVYEVSSCALLLTLLDQPDGPLRVAKFFDALATDDRPDRDLLQQHFPTLGASKNSLEKWWTLQMASLATPSAFETMTIKETEEMLDKALTLHFTDRIGEEPEDIKAGREGKGIFGWLKRDDKAKEKSKPQEVTAALTNGGPQMPVSNSASSALPVEGSASPDLPAPLGKPAPGTDLPPLPSSLPPPSPDNQNAPGPAPQDTPPPMPAVSTPGPTPAPAPETPSSNEAAPPPPAADAPKEKEATKPAESEAKPKPEPAPEKPKTRRTAPKPAAKPAEPKPATPTAAPDKANATPAAPTTKDKATDKPADTTKPEEAAPEEKKERKRFRFPNIFGGKDVTYTLMLLAMAAVAENTASASAKEKENQKPAAKEEQKAKPEETVPALPRNNRRVGARPAGLPETQEPAKPAATPAPVPAPKPAETPKTKPEPTPVKPSEAAPATAEEGQSEEKKGNRFNPLKWFKREEKEKKEEETPPANAPGTAVAEKPASTPPKTSPARAATDLPEKAIEPPTQPSRAASRSSSSGSGSKIKPELAALDDYRRIWKRSDREDILNRNLAMLNALKLRAHPLYKPLVDDYASVVQQLLNGKDRGIAEKLETLRQRRMQIQGKAKSVESFLDWYEASETQTYSNLFDDYLKLRDRLERERAQRPDELSRELDALEKEYE</sequence>
<feature type="compositionally biased region" description="Low complexity" evidence="1">
    <location>
        <begin position="636"/>
        <end position="646"/>
    </location>
</feature>
<protein>
    <submittedName>
        <fullName evidence="3">Uncharacterized protein</fullName>
    </submittedName>
</protein>
<comment type="caution">
    <text evidence="3">The sequence shown here is derived from an EMBL/GenBank/DDBJ whole genome shotgun (WGS) entry which is preliminary data.</text>
</comment>
<evidence type="ECO:0000256" key="1">
    <source>
        <dbReference type="SAM" id="MobiDB-lite"/>
    </source>
</evidence>
<name>A0A366H1V2_9BACT</name>
<feature type="compositionally biased region" description="Basic and acidic residues" evidence="1">
    <location>
        <begin position="536"/>
        <end position="559"/>
    </location>
</feature>
<evidence type="ECO:0000256" key="2">
    <source>
        <dbReference type="SAM" id="SignalP"/>
    </source>
</evidence>
<accession>A0A366H1V2</accession>
<reference evidence="3 4" key="1">
    <citation type="submission" date="2018-06" db="EMBL/GenBank/DDBJ databases">
        <title>Genomic Encyclopedia of Type Strains, Phase IV (KMG-IV): sequencing the most valuable type-strain genomes for metagenomic binning, comparative biology and taxonomic classification.</title>
        <authorList>
            <person name="Goeker M."/>
        </authorList>
    </citation>
    <scope>NUCLEOTIDE SEQUENCE [LARGE SCALE GENOMIC DNA]</scope>
    <source>
        <strain evidence="3 4">DSM 25532</strain>
    </source>
</reference>
<dbReference type="Proteomes" id="UP000253426">
    <property type="component" value="Unassembled WGS sequence"/>
</dbReference>